<dbReference type="InterPro" id="IPR007895">
    <property type="entry name" value="MASE1"/>
</dbReference>
<feature type="transmembrane region" description="Helical" evidence="6">
    <location>
        <begin position="263"/>
        <end position="283"/>
    </location>
</feature>
<dbReference type="GO" id="GO:0071111">
    <property type="term" value="F:cyclic-guanylate-specific phosphodiesterase activity"/>
    <property type="evidence" value="ECO:0007669"/>
    <property type="project" value="InterPro"/>
</dbReference>
<dbReference type="InterPro" id="IPR000160">
    <property type="entry name" value="GGDEF_dom"/>
</dbReference>
<keyword evidence="2" id="KW-1003">Cell membrane</keyword>
<feature type="transmembrane region" description="Helical" evidence="6">
    <location>
        <begin position="220"/>
        <end position="243"/>
    </location>
</feature>
<evidence type="ECO:0000256" key="2">
    <source>
        <dbReference type="ARBA" id="ARBA00022475"/>
    </source>
</evidence>
<dbReference type="SMART" id="SM00267">
    <property type="entry name" value="GGDEF"/>
    <property type="match status" value="1"/>
</dbReference>
<feature type="transmembrane region" description="Helical" evidence="6">
    <location>
        <begin position="88"/>
        <end position="107"/>
    </location>
</feature>
<dbReference type="InterPro" id="IPR050706">
    <property type="entry name" value="Cyclic-di-GMP_PDE-like"/>
</dbReference>
<evidence type="ECO:0000313" key="9">
    <source>
        <dbReference type="Proteomes" id="UP000219788"/>
    </source>
</evidence>
<protein>
    <submittedName>
        <fullName evidence="8">Diguanylate phosphodiesterase</fullName>
    </submittedName>
</protein>
<dbReference type="SMART" id="SM00052">
    <property type="entry name" value="EAL"/>
    <property type="match status" value="1"/>
</dbReference>
<proteinExistence type="predicted"/>
<feature type="transmembrane region" description="Helical" evidence="6">
    <location>
        <begin position="171"/>
        <end position="192"/>
    </location>
</feature>
<organism evidence="8 9">
    <name type="scientific">Edwardsiella tarda</name>
    <dbReference type="NCBI Taxonomy" id="636"/>
    <lineage>
        <taxon>Bacteria</taxon>
        <taxon>Pseudomonadati</taxon>
        <taxon>Pseudomonadota</taxon>
        <taxon>Gammaproteobacteria</taxon>
        <taxon>Enterobacterales</taxon>
        <taxon>Hafniaceae</taxon>
        <taxon>Edwardsiella</taxon>
    </lineage>
</organism>
<dbReference type="PROSITE" id="PS50883">
    <property type="entry name" value="EAL"/>
    <property type="match status" value="1"/>
</dbReference>
<evidence type="ECO:0000256" key="4">
    <source>
        <dbReference type="ARBA" id="ARBA00022989"/>
    </source>
</evidence>
<dbReference type="Gene3D" id="3.30.70.270">
    <property type="match status" value="1"/>
</dbReference>
<dbReference type="InterPro" id="IPR043128">
    <property type="entry name" value="Rev_trsase/Diguanyl_cyclase"/>
</dbReference>
<dbReference type="EMBL" id="PDDV01000013">
    <property type="protein sequence ID" value="PEH73400.1"/>
    <property type="molecule type" value="Genomic_DNA"/>
</dbReference>
<keyword evidence="5 6" id="KW-0472">Membrane</keyword>
<name>A0A2A7U4Z2_EDWTA</name>
<dbReference type="RefSeq" id="WP_098143373.1">
    <property type="nucleotide sequence ID" value="NZ_PDDV01000013.1"/>
</dbReference>
<dbReference type="Pfam" id="PF00563">
    <property type="entry name" value="EAL"/>
    <property type="match status" value="1"/>
</dbReference>
<dbReference type="SUPFAM" id="SSF141868">
    <property type="entry name" value="EAL domain-like"/>
    <property type="match status" value="1"/>
</dbReference>
<keyword evidence="4 6" id="KW-1133">Transmembrane helix</keyword>
<feature type="transmembrane region" description="Helical" evidence="6">
    <location>
        <begin position="127"/>
        <end position="151"/>
    </location>
</feature>
<dbReference type="PANTHER" id="PTHR33121">
    <property type="entry name" value="CYCLIC DI-GMP PHOSPHODIESTERASE PDEF"/>
    <property type="match status" value="1"/>
</dbReference>
<evidence type="ECO:0000256" key="5">
    <source>
        <dbReference type="ARBA" id="ARBA00023136"/>
    </source>
</evidence>
<comment type="caution">
    <text evidence="8">The sequence shown here is derived from an EMBL/GenBank/DDBJ whole genome shotgun (WGS) entry which is preliminary data.</text>
</comment>
<dbReference type="CDD" id="cd01948">
    <property type="entry name" value="EAL"/>
    <property type="match status" value="1"/>
</dbReference>
<dbReference type="OrthoDB" id="5900110at2"/>
<evidence type="ECO:0000256" key="1">
    <source>
        <dbReference type="ARBA" id="ARBA00004651"/>
    </source>
</evidence>
<sequence>MKVDKHRTILALQCSRWGVPLLLTLLVIPLSILYSPRVILPHGQAYLIALLPAAALSLLFLYGTRLLAAIVLVTLGTLYLAYGLTPLFAVGGPFSLTLLLCCWGYTLQSGERWRAGLARPKLLWPRLFWLAGMFPLLFILLTQIIVTMGMFSGHPFFAERIPFSLSTLTNYQAMVLGVLAATPLYYHLLRLLHHPQYWRVMRQRCRNEQASDVARWERPLWGAVVVVMIALLCIRAQAQGSILFTDYTLALLLPVMIFGAMRYGYLLSTLVWSSAVMVLLFNYEGYVELDDLSRNICFITAMMIVFSLTVILMAAINSRQRRLYQQMRRAAMIDPLVHLPNMRCLERDLRRHGGSVLCFVRIANLDSLCRTYGMQVRLAYKQRLASALRTVLSAEEQVYHLPGYDLLIRLRPATSSSSLRRIERAVRSFRLQWSGLPLKRQHGLCYCRVPGAFEGLSDLIGELSAMAEHSLDSGRVECLALNQRRLQRGIARKSGMLRQLQQALEQQRLVLLAQPIIGFRGERYQEIVLALRDDQGALLSADRFLPIADEFGLRATIDRWIVTQTLAFIANHRYALAGIRVAISLSGTTLSPPTLPGWLATVLQQAHIEPWQLILIFDATELAALAPARSTLEALRAMGCHLALDGVDGVHAGEGLSGEAQADILLMTPSLSRRAQPESLERHIVAALCQVAHLRRQRVVARAVEGDAQRQHLRQLGIDAVQGRDAGQAIPLAELLSSEGEKKE</sequence>
<feature type="transmembrane region" description="Helical" evidence="6">
    <location>
        <begin position="21"/>
        <end position="39"/>
    </location>
</feature>
<feature type="transmembrane region" description="Helical" evidence="6">
    <location>
        <begin position="295"/>
        <end position="316"/>
    </location>
</feature>
<keyword evidence="3 6" id="KW-0812">Transmembrane</keyword>
<dbReference type="InterPro" id="IPR001633">
    <property type="entry name" value="EAL_dom"/>
</dbReference>
<dbReference type="Pfam" id="PF05231">
    <property type="entry name" value="MASE1"/>
    <property type="match status" value="1"/>
</dbReference>
<dbReference type="GO" id="GO:0005886">
    <property type="term" value="C:plasma membrane"/>
    <property type="evidence" value="ECO:0007669"/>
    <property type="project" value="UniProtKB-SubCell"/>
</dbReference>
<dbReference type="Proteomes" id="UP000219788">
    <property type="component" value="Unassembled WGS sequence"/>
</dbReference>
<evidence type="ECO:0000256" key="6">
    <source>
        <dbReference type="SAM" id="Phobius"/>
    </source>
</evidence>
<dbReference type="STRING" id="636.AAW15_11785"/>
<evidence type="ECO:0000259" key="7">
    <source>
        <dbReference type="PROSITE" id="PS50883"/>
    </source>
</evidence>
<evidence type="ECO:0000313" key="8">
    <source>
        <dbReference type="EMBL" id="PEH73400.1"/>
    </source>
</evidence>
<comment type="subcellular location">
    <subcellularLocation>
        <location evidence="1">Cell membrane</location>
        <topology evidence="1">Multi-pass membrane protein</topology>
    </subcellularLocation>
</comment>
<accession>A0A2A7U4Z2</accession>
<dbReference type="AlphaFoldDB" id="A0A2A7U4Z2"/>
<evidence type="ECO:0000256" key="3">
    <source>
        <dbReference type="ARBA" id="ARBA00022692"/>
    </source>
</evidence>
<dbReference type="PANTHER" id="PTHR33121:SF64">
    <property type="entry name" value="CYCLIC DI-GMP PHOSPHODIESTERASE PDEF"/>
    <property type="match status" value="1"/>
</dbReference>
<reference evidence="9" key="1">
    <citation type="submission" date="2017-09" db="EMBL/GenBank/DDBJ databases">
        <title>FDA dAtabase for Regulatory Grade micrObial Sequences (FDA-ARGOS): Supporting development and validation of Infectious Disease Dx tests.</title>
        <authorList>
            <person name="Goldberg B."/>
            <person name="Campos J."/>
            <person name="Tallon L."/>
            <person name="Sadzewicz L."/>
            <person name="Ott S."/>
            <person name="Zhao X."/>
            <person name="Nagaraj S."/>
            <person name="Vavikolanu K."/>
            <person name="Aluvathingal J."/>
            <person name="Nadendla S."/>
            <person name="Geyer C."/>
            <person name="Sichtig H."/>
        </authorList>
    </citation>
    <scope>NUCLEOTIDE SEQUENCE [LARGE SCALE GENOMIC DNA]</scope>
    <source>
        <strain evidence="9">FDAARGOS_370</strain>
    </source>
</reference>
<feature type="transmembrane region" description="Helical" evidence="6">
    <location>
        <begin position="45"/>
        <end position="61"/>
    </location>
</feature>
<gene>
    <name evidence="8" type="ORF">CRM76_16435</name>
</gene>
<dbReference type="InterPro" id="IPR035919">
    <property type="entry name" value="EAL_sf"/>
</dbReference>
<feature type="domain" description="EAL" evidence="7">
    <location>
        <begin position="493"/>
        <end position="743"/>
    </location>
</feature>
<dbReference type="Gene3D" id="3.20.20.450">
    <property type="entry name" value="EAL domain"/>
    <property type="match status" value="1"/>
</dbReference>
<feature type="transmembrane region" description="Helical" evidence="6">
    <location>
        <begin position="66"/>
        <end position="82"/>
    </location>
</feature>